<proteinExistence type="predicted"/>
<reference evidence="2" key="1">
    <citation type="journal article" date="2017" name="Mitochondrial DNA Part B Resour">
        <title>The complete mitochondrial genome of the widely cultivated edible fungus Lentinula edodes.</title>
        <authorList>
            <person name="Yang R."/>
            <person name="Li Y."/>
            <person name="Song X."/>
            <person name="Tang L."/>
            <person name="Li C."/>
            <person name="Tan Q."/>
            <person name="Bao D."/>
        </authorList>
    </citation>
    <scope>NUCLEOTIDE SEQUENCE</scope>
</reference>
<evidence type="ECO:0000256" key="1">
    <source>
        <dbReference type="SAM" id="MobiDB-lite"/>
    </source>
</evidence>
<evidence type="ECO:0000313" key="2">
    <source>
        <dbReference type="EMBL" id="ARI44255.1"/>
    </source>
</evidence>
<protein>
    <submittedName>
        <fullName evidence="2">Uncharacterized protein</fullName>
    </submittedName>
</protein>
<geneLocation type="mitochondrion" evidence="2"/>
<dbReference type="EMBL" id="KY217797">
    <property type="protein sequence ID" value="ARI44255.1"/>
    <property type="molecule type" value="Genomic_DNA"/>
</dbReference>
<keyword evidence="2" id="KW-0496">Mitochondrion</keyword>
<dbReference type="AlphaFoldDB" id="A0A343C5H7"/>
<gene>
    <name evidence="2" type="primary">orf139</name>
</gene>
<organism evidence="2">
    <name type="scientific">Lentinula edodes</name>
    <name type="common">Shiitake mushroom</name>
    <name type="synonym">Lentinus edodes</name>
    <dbReference type="NCBI Taxonomy" id="5353"/>
    <lineage>
        <taxon>Eukaryota</taxon>
        <taxon>Fungi</taxon>
        <taxon>Dikarya</taxon>
        <taxon>Basidiomycota</taxon>
        <taxon>Agaricomycotina</taxon>
        <taxon>Agaricomycetes</taxon>
        <taxon>Agaricomycetidae</taxon>
        <taxon>Agaricales</taxon>
        <taxon>Marasmiineae</taxon>
        <taxon>Omphalotaceae</taxon>
        <taxon>Lentinula</taxon>
    </lineage>
</organism>
<name>A0A343C5H7_LENED</name>
<sequence>MLGSPSFPTKGVNKINPSQTAAATRVPTHTFSNYKLPIEFHPSKYENVVKFNNYLYMVPLKDYYFIKIKFINKDLTKSKLFFKDQIVLEYSDRKIDDNSFVRFIGKNKYNFISGKLELMETIKKTKFISKLIKPKKNIF</sequence>
<accession>A0A343C5H7</accession>
<feature type="region of interest" description="Disordered" evidence="1">
    <location>
        <begin position="1"/>
        <end position="21"/>
    </location>
</feature>